<keyword evidence="10" id="KW-0406">Ion transport</keyword>
<proteinExistence type="inferred from homology"/>
<protein>
    <recommendedName>
        <fullName evidence="3">ferric-chelate reductase (NADPH)</fullName>
        <ecNumber evidence="3">1.16.1.9</ecNumber>
    </recommendedName>
</protein>
<keyword evidence="6 13" id="KW-0812">Transmembrane</keyword>
<dbReference type="OrthoDB" id="4494341at2759"/>
<dbReference type="PANTHER" id="PTHR32361:SF12">
    <property type="entry name" value="PUTATIVE (AFU_ORTHOLOGUE AFUA_1G14340)-RELATED"/>
    <property type="match status" value="1"/>
</dbReference>
<evidence type="ECO:0000256" key="1">
    <source>
        <dbReference type="ARBA" id="ARBA00004651"/>
    </source>
</evidence>
<dbReference type="PROSITE" id="PS51384">
    <property type="entry name" value="FAD_FR"/>
    <property type="match status" value="1"/>
</dbReference>
<keyword evidence="8 13" id="KW-1133">Transmembrane helix</keyword>
<evidence type="ECO:0000256" key="13">
    <source>
        <dbReference type="SAM" id="Phobius"/>
    </source>
</evidence>
<evidence type="ECO:0000256" key="8">
    <source>
        <dbReference type="ARBA" id="ARBA00022989"/>
    </source>
</evidence>
<dbReference type="SUPFAM" id="SSF52343">
    <property type="entry name" value="Ferredoxin reductase-like, C-terminal NADP-linked domain"/>
    <property type="match status" value="1"/>
</dbReference>
<dbReference type="EMBL" id="JAANYQ010000004">
    <property type="protein sequence ID" value="KAF4124444.1"/>
    <property type="molecule type" value="Genomic_DNA"/>
</dbReference>
<keyword evidence="16" id="KW-1185">Reference proteome</keyword>
<reference evidence="15" key="1">
    <citation type="submission" date="2020-03" db="EMBL/GenBank/DDBJ databases">
        <title>Site-based positive gene gene selection in Geosmithia morbida across the United States reveals a broad range of putative effectors and factors for local host and environmental adapation.</title>
        <authorList>
            <person name="Onufrak A."/>
            <person name="Murdoch R.W."/>
            <person name="Gazis R."/>
            <person name="Huff M."/>
            <person name="Staton M."/>
            <person name="Klingeman W."/>
            <person name="Hadziabdic D."/>
        </authorList>
    </citation>
    <scope>NUCLEOTIDE SEQUENCE</scope>
    <source>
        <strain evidence="15">1262</strain>
    </source>
</reference>
<dbReference type="GO" id="GO:0005886">
    <property type="term" value="C:plasma membrane"/>
    <property type="evidence" value="ECO:0007669"/>
    <property type="project" value="UniProtKB-SubCell"/>
</dbReference>
<evidence type="ECO:0000256" key="7">
    <source>
        <dbReference type="ARBA" id="ARBA00022982"/>
    </source>
</evidence>
<dbReference type="GO" id="GO:0006826">
    <property type="term" value="P:iron ion transport"/>
    <property type="evidence" value="ECO:0007669"/>
    <property type="project" value="UniProtKB-ARBA"/>
</dbReference>
<dbReference type="GO" id="GO:0052851">
    <property type="term" value="F:ferric-chelate reductase (NADPH) activity"/>
    <property type="evidence" value="ECO:0007669"/>
    <property type="project" value="UniProtKB-EC"/>
</dbReference>
<feature type="transmembrane region" description="Helical" evidence="13">
    <location>
        <begin position="136"/>
        <end position="158"/>
    </location>
</feature>
<evidence type="ECO:0000313" key="16">
    <source>
        <dbReference type="Proteomes" id="UP000749293"/>
    </source>
</evidence>
<dbReference type="InterPro" id="IPR039261">
    <property type="entry name" value="FNR_nucleotide-bd"/>
</dbReference>
<comment type="catalytic activity">
    <reaction evidence="12">
        <text>2 a Fe(II)-siderophore + NADP(+) + H(+) = 2 a Fe(III)-siderophore + NADPH</text>
        <dbReference type="Rhea" id="RHEA:28795"/>
        <dbReference type="Rhea" id="RHEA-COMP:11342"/>
        <dbReference type="Rhea" id="RHEA-COMP:11344"/>
        <dbReference type="ChEBI" id="CHEBI:15378"/>
        <dbReference type="ChEBI" id="CHEBI:29033"/>
        <dbReference type="ChEBI" id="CHEBI:29034"/>
        <dbReference type="ChEBI" id="CHEBI:57783"/>
        <dbReference type="ChEBI" id="CHEBI:58349"/>
        <dbReference type="EC" id="1.16.1.9"/>
    </reaction>
</comment>
<dbReference type="PANTHER" id="PTHR32361">
    <property type="entry name" value="FERRIC/CUPRIC REDUCTASE TRANSMEMBRANE COMPONENT"/>
    <property type="match status" value="1"/>
</dbReference>
<evidence type="ECO:0000256" key="2">
    <source>
        <dbReference type="ARBA" id="ARBA00006278"/>
    </source>
</evidence>
<dbReference type="RefSeq" id="XP_035323096.1">
    <property type="nucleotide sequence ID" value="XM_035467084.1"/>
</dbReference>
<feature type="transmembrane region" description="Helical" evidence="13">
    <location>
        <begin position="57"/>
        <end position="77"/>
    </location>
</feature>
<keyword evidence="7" id="KW-0249">Electron transport</keyword>
<evidence type="ECO:0000256" key="12">
    <source>
        <dbReference type="ARBA" id="ARBA00048483"/>
    </source>
</evidence>
<dbReference type="InterPro" id="IPR013130">
    <property type="entry name" value="Fe3_Rdtase_TM_dom"/>
</dbReference>
<dbReference type="GeneID" id="55971338"/>
<evidence type="ECO:0000256" key="6">
    <source>
        <dbReference type="ARBA" id="ARBA00022692"/>
    </source>
</evidence>
<evidence type="ECO:0000313" key="15">
    <source>
        <dbReference type="EMBL" id="KAF4124444.1"/>
    </source>
</evidence>
<comment type="similarity">
    <text evidence="2">Belongs to the ferric reductase (FRE) family.</text>
</comment>
<feature type="transmembrane region" description="Helical" evidence="13">
    <location>
        <begin position="282"/>
        <end position="302"/>
    </location>
</feature>
<dbReference type="Pfam" id="PF01794">
    <property type="entry name" value="Ferric_reduct"/>
    <property type="match status" value="1"/>
</dbReference>
<dbReference type="GO" id="GO:0015677">
    <property type="term" value="P:copper ion import"/>
    <property type="evidence" value="ECO:0007669"/>
    <property type="project" value="TreeGrafter"/>
</dbReference>
<gene>
    <name evidence="15" type="ORF">GMORB2_5110</name>
</gene>
<sequence length="629" mass="70454">MRDAGLLLPMGTAPVDALAGTATIDARDQPASTITPYYNDLNGVNQTLNMLFKDTTWWSLGIAALVVLTIRLGQLLWSHVRLMVAMDMPRDKQQYWKVTQWSWTPLLKKHLLYAPLFKKRHSFELRMFRIRNLGSLPSRLHTILLTGFFSSNLVYIAWLDYTVVNKYSVCAELRGRSGTLALVNMVPLIIFAGRNNPLIGLLQISFDTYNLLHRWLGRIVVLEVVLHTIAWLIPAVADLGWKGAFEKLFGGWFLGSGWIGAIVMVLLSTLSLSPIRHAFYETFLNLHIIMGLVIFACTWIHCATPADIPGGLPQLPWIIAIVCLWCADRVARFIRLAFANCTSKGFTEAICEPLPGNVTRVTMHLPRHMKVDPGSHAYLRFWDVNPWETHPFSIAWVQHRDESKTSIAPISEKNPLASLPTKTGTRTSISFLIAAQEGMTRKLLDTARHGASVTGKRSFRMPAALEGPYAGHHSLDSYGHTVLFAGATGITHQLSYMRHILHGYNAGTVATRRLTLFWVVREYESLEWVRPYMDSLLRIPNRKDILRINVFVTRPTNAHDITNAGGTSTKIFAGRPNIPFLLVKEVQEQVGAMCVTVCGPGAMADDVRAATRAVQGDSVVDFIEESFTW</sequence>
<evidence type="ECO:0000256" key="9">
    <source>
        <dbReference type="ARBA" id="ARBA00023002"/>
    </source>
</evidence>
<dbReference type="Pfam" id="PF08022">
    <property type="entry name" value="FAD_binding_8"/>
    <property type="match status" value="1"/>
</dbReference>
<dbReference type="InterPro" id="IPR013121">
    <property type="entry name" value="Fe_red_NAD-bd_6"/>
</dbReference>
<dbReference type="InterPro" id="IPR017927">
    <property type="entry name" value="FAD-bd_FR_type"/>
</dbReference>
<evidence type="ECO:0000256" key="4">
    <source>
        <dbReference type="ARBA" id="ARBA00022448"/>
    </source>
</evidence>
<feature type="transmembrane region" description="Helical" evidence="13">
    <location>
        <begin position="178"/>
        <end position="194"/>
    </location>
</feature>
<keyword evidence="11 13" id="KW-0472">Membrane</keyword>
<evidence type="ECO:0000256" key="10">
    <source>
        <dbReference type="ARBA" id="ARBA00023065"/>
    </source>
</evidence>
<keyword evidence="9" id="KW-0560">Oxidoreductase</keyword>
<dbReference type="InterPro" id="IPR051410">
    <property type="entry name" value="Ferric/Cupric_Reductase"/>
</dbReference>
<dbReference type="Gene3D" id="3.40.50.80">
    <property type="entry name" value="Nucleotide-binding domain of ferredoxin-NADP reductase (FNR) module"/>
    <property type="match status" value="1"/>
</dbReference>
<dbReference type="Proteomes" id="UP000749293">
    <property type="component" value="Unassembled WGS sequence"/>
</dbReference>
<dbReference type="SUPFAM" id="SSF63380">
    <property type="entry name" value="Riboflavin synthase domain-like"/>
    <property type="match status" value="1"/>
</dbReference>
<evidence type="ECO:0000256" key="3">
    <source>
        <dbReference type="ARBA" id="ARBA00012668"/>
    </source>
</evidence>
<evidence type="ECO:0000256" key="11">
    <source>
        <dbReference type="ARBA" id="ARBA00023136"/>
    </source>
</evidence>
<dbReference type="InterPro" id="IPR017938">
    <property type="entry name" value="Riboflavin_synthase-like_b-brl"/>
</dbReference>
<evidence type="ECO:0000256" key="5">
    <source>
        <dbReference type="ARBA" id="ARBA00022475"/>
    </source>
</evidence>
<comment type="caution">
    <text evidence="15">The sequence shown here is derived from an EMBL/GenBank/DDBJ whole genome shotgun (WGS) entry which is preliminary data.</text>
</comment>
<organism evidence="15 16">
    <name type="scientific">Geosmithia morbida</name>
    <dbReference type="NCBI Taxonomy" id="1094350"/>
    <lineage>
        <taxon>Eukaryota</taxon>
        <taxon>Fungi</taxon>
        <taxon>Dikarya</taxon>
        <taxon>Ascomycota</taxon>
        <taxon>Pezizomycotina</taxon>
        <taxon>Sordariomycetes</taxon>
        <taxon>Hypocreomycetidae</taxon>
        <taxon>Hypocreales</taxon>
        <taxon>Bionectriaceae</taxon>
        <taxon>Geosmithia</taxon>
    </lineage>
</organism>
<feature type="transmembrane region" description="Helical" evidence="13">
    <location>
        <begin position="249"/>
        <end position="270"/>
    </location>
</feature>
<name>A0A9P5D7E4_9HYPO</name>
<comment type="subcellular location">
    <subcellularLocation>
        <location evidence="1">Cell membrane</location>
        <topology evidence="1">Multi-pass membrane protein</topology>
    </subcellularLocation>
</comment>
<accession>A0A9P5D7E4</accession>
<evidence type="ECO:0000259" key="14">
    <source>
        <dbReference type="PROSITE" id="PS51384"/>
    </source>
</evidence>
<dbReference type="CDD" id="cd06186">
    <property type="entry name" value="NOX_Duox_like_FAD_NADP"/>
    <property type="match status" value="1"/>
</dbReference>
<dbReference type="SFLD" id="SFLDS00052">
    <property type="entry name" value="Ferric_Reductase_Domain"/>
    <property type="match status" value="1"/>
</dbReference>
<feature type="transmembrane region" description="Helical" evidence="13">
    <location>
        <begin position="215"/>
        <end position="237"/>
    </location>
</feature>
<dbReference type="AlphaFoldDB" id="A0A9P5D7E4"/>
<dbReference type="Pfam" id="PF08030">
    <property type="entry name" value="NAD_binding_6"/>
    <property type="match status" value="1"/>
</dbReference>
<keyword evidence="4" id="KW-0813">Transport</keyword>
<dbReference type="GO" id="GO:0006879">
    <property type="term" value="P:intracellular iron ion homeostasis"/>
    <property type="evidence" value="ECO:0007669"/>
    <property type="project" value="TreeGrafter"/>
</dbReference>
<dbReference type="SFLD" id="SFLDG01168">
    <property type="entry name" value="Ferric_reductase_subgroup_(FRE"/>
    <property type="match status" value="1"/>
</dbReference>
<dbReference type="InterPro" id="IPR013112">
    <property type="entry name" value="FAD-bd_8"/>
</dbReference>
<keyword evidence="5" id="KW-1003">Cell membrane</keyword>
<dbReference type="EC" id="1.16.1.9" evidence="3"/>
<feature type="domain" description="FAD-binding FR-type" evidence="14">
    <location>
        <begin position="323"/>
        <end position="475"/>
    </location>
</feature>